<feature type="domain" description="CBM2" evidence="3">
    <location>
        <begin position="19"/>
        <end position="127"/>
    </location>
</feature>
<dbReference type="SMART" id="SM00867">
    <property type="entry name" value="YceI"/>
    <property type="match status" value="1"/>
</dbReference>
<proteinExistence type="predicted"/>
<dbReference type="InterPro" id="IPR012291">
    <property type="entry name" value="CBM2_carb-bd_dom_sf"/>
</dbReference>
<organism evidence="4 5">
    <name type="scientific">Marinobacter lacisalsi</name>
    <dbReference type="NCBI Taxonomy" id="475979"/>
    <lineage>
        <taxon>Bacteria</taxon>
        <taxon>Pseudomonadati</taxon>
        <taxon>Pseudomonadota</taxon>
        <taxon>Gammaproteobacteria</taxon>
        <taxon>Pseudomonadales</taxon>
        <taxon>Marinobacteraceae</taxon>
        <taxon>Marinobacter</taxon>
    </lineage>
</organism>
<dbReference type="InterPro" id="IPR001919">
    <property type="entry name" value="CBD2"/>
</dbReference>
<gene>
    <name evidence="4" type="ORF">ACFOZ5_08500</name>
</gene>
<evidence type="ECO:0000313" key="5">
    <source>
        <dbReference type="Proteomes" id="UP001595798"/>
    </source>
</evidence>
<dbReference type="InterPro" id="IPR008965">
    <property type="entry name" value="CBM2/CBM3_carb-bd_dom_sf"/>
</dbReference>
<comment type="caution">
    <text evidence="4">The sequence shown here is derived from an EMBL/GenBank/DDBJ whole genome shotgun (WGS) entry which is preliminary data.</text>
</comment>
<dbReference type="SMART" id="SM00637">
    <property type="entry name" value="CBD_II"/>
    <property type="match status" value="1"/>
</dbReference>
<dbReference type="Gene3D" id="2.60.40.290">
    <property type="match status" value="1"/>
</dbReference>
<sequence length="374" mass="40237">MKTKSRLALLLCGTALSGTAAAESLCDVEYRIQHSWQTGAVHRVQMTYNGPEVSGWELSWTFPGQDTIDSIFNVTHTQEGQDVTVENLLWNARLREGREIKFGFNVRNPSGEIPEQFYLNGEPCGEQTDSPEEPEDPDEPDTPDENPDDNPGDDSGNDSGDGDTPDDGQGNDGDEEPGDGNGDSGDDPQTPDTPSAWSLDADDSYLGFVTTKNTHKVESHRFATLSGAVTGDGVATLDIDLNTVETGIDIRNQRLKEMLFNTGQTPTATVAIELGENLSQVQGLDAGDVMTLEVPAQVQISGETREINSQLRVQHLGEQRFLVSSAQPLIITADQFGLEGGVEALREVAGLNSISIAVPVDFALFFEADGPTAP</sequence>
<feature type="compositionally biased region" description="Acidic residues" evidence="1">
    <location>
        <begin position="129"/>
        <end position="166"/>
    </location>
</feature>
<evidence type="ECO:0000313" key="4">
    <source>
        <dbReference type="EMBL" id="MFC4259065.1"/>
    </source>
</evidence>
<feature type="signal peptide" evidence="2">
    <location>
        <begin position="1"/>
        <end position="22"/>
    </location>
</feature>
<keyword evidence="5" id="KW-1185">Reference proteome</keyword>
<dbReference type="InterPro" id="IPR036761">
    <property type="entry name" value="TTHA0802/YceI-like_sf"/>
</dbReference>
<dbReference type="PROSITE" id="PS51173">
    <property type="entry name" value="CBM2"/>
    <property type="match status" value="1"/>
</dbReference>
<evidence type="ECO:0000256" key="2">
    <source>
        <dbReference type="SAM" id="SignalP"/>
    </source>
</evidence>
<keyword evidence="2" id="KW-0732">Signal</keyword>
<protein>
    <submittedName>
        <fullName evidence="4">Cellulose binding domain-containing protein</fullName>
    </submittedName>
</protein>
<evidence type="ECO:0000259" key="3">
    <source>
        <dbReference type="PROSITE" id="PS51173"/>
    </source>
</evidence>
<dbReference type="Proteomes" id="UP001595798">
    <property type="component" value="Unassembled WGS sequence"/>
</dbReference>
<feature type="region of interest" description="Disordered" evidence="1">
    <location>
        <begin position="105"/>
        <end position="199"/>
    </location>
</feature>
<accession>A0ABV8QFF7</accession>
<dbReference type="SUPFAM" id="SSF101874">
    <property type="entry name" value="YceI-like"/>
    <property type="match status" value="1"/>
</dbReference>
<dbReference type="Pfam" id="PF00553">
    <property type="entry name" value="CBM_2"/>
    <property type="match status" value="1"/>
</dbReference>
<dbReference type="EMBL" id="JBHSDI010000011">
    <property type="protein sequence ID" value="MFC4259065.1"/>
    <property type="molecule type" value="Genomic_DNA"/>
</dbReference>
<evidence type="ECO:0000256" key="1">
    <source>
        <dbReference type="SAM" id="MobiDB-lite"/>
    </source>
</evidence>
<dbReference type="Pfam" id="PF04264">
    <property type="entry name" value="YceI"/>
    <property type="match status" value="1"/>
</dbReference>
<name>A0ABV8QFF7_9GAMM</name>
<dbReference type="SUPFAM" id="SSF49384">
    <property type="entry name" value="Carbohydrate-binding domain"/>
    <property type="match status" value="1"/>
</dbReference>
<feature type="chain" id="PRO_5047381648" evidence="2">
    <location>
        <begin position="23"/>
        <end position="374"/>
    </location>
</feature>
<dbReference type="Gene3D" id="2.40.128.110">
    <property type="entry name" value="Lipid/polyisoprenoid-binding, YceI-like"/>
    <property type="match status" value="1"/>
</dbReference>
<dbReference type="InterPro" id="IPR007372">
    <property type="entry name" value="Lipid/polyisoprenoid-bd_YceI"/>
</dbReference>
<reference evidence="5" key="1">
    <citation type="journal article" date="2019" name="Int. J. Syst. Evol. Microbiol.">
        <title>The Global Catalogue of Microorganisms (GCM) 10K type strain sequencing project: providing services to taxonomists for standard genome sequencing and annotation.</title>
        <authorList>
            <consortium name="The Broad Institute Genomics Platform"/>
            <consortium name="The Broad Institute Genome Sequencing Center for Infectious Disease"/>
            <person name="Wu L."/>
            <person name="Ma J."/>
        </authorList>
    </citation>
    <scope>NUCLEOTIDE SEQUENCE [LARGE SCALE GENOMIC DNA]</scope>
    <source>
        <strain evidence="5">CECT 7297</strain>
    </source>
</reference>
<dbReference type="RefSeq" id="WP_379886608.1">
    <property type="nucleotide sequence ID" value="NZ_JBHSDI010000011.1"/>
</dbReference>